<name>A0A165M5U8_EXIGL</name>
<protein>
    <submittedName>
        <fullName evidence="2">Uncharacterized protein</fullName>
    </submittedName>
</protein>
<dbReference type="InParanoid" id="A0A165M5U8"/>
<reference evidence="2 3" key="1">
    <citation type="journal article" date="2016" name="Mol. Biol. Evol.">
        <title>Comparative Genomics of Early-Diverging Mushroom-Forming Fungi Provides Insights into the Origins of Lignocellulose Decay Capabilities.</title>
        <authorList>
            <person name="Nagy L.G."/>
            <person name="Riley R."/>
            <person name="Tritt A."/>
            <person name="Adam C."/>
            <person name="Daum C."/>
            <person name="Floudas D."/>
            <person name="Sun H."/>
            <person name="Yadav J.S."/>
            <person name="Pangilinan J."/>
            <person name="Larsson K.H."/>
            <person name="Matsuura K."/>
            <person name="Barry K."/>
            <person name="Labutti K."/>
            <person name="Kuo R."/>
            <person name="Ohm R.A."/>
            <person name="Bhattacharya S.S."/>
            <person name="Shirouzu T."/>
            <person name="Yoshinaga Y."/>
            <person name="Martin F.M."/>
            <person name="Grigoriev I.V."/>
            <person name="Hibbett D.S."/>
        </authorList>
    </citation>
    <scope>NUCLEOTIDE SEQUENCE [LARGE SCALE GENOMIC DNA]</scope>
    <source>
        <strain evidence="2 3">HHB12029</strain>
    </source>
</reference>
<dbReference type="EMBL" id="KV425915">
    <property type="protein sequence ID" value="KZV98808.1"/>
    <property type="molecule type" value="Genomic_DNA"/>
</dbReference>
<feature type="compositionally biased region" description="Basic residues" evidence="1">
    <location>
        <begin position="13"/>
        <end position="22"/>
    </location>
</feature>
<dbReference type="Proteomes" id="UP000077266">
    <property type="component" value="Unassembled WGS sequence"/>
</dbReference>
<accession>A0A165M5U8</accession>
<gene>
    <name evidence="2" type="ORF">EXIGLDRAFT_286981</name>
</gene>
<organism evidence="2 3">
    <name type="scientific">Exidia glandulosa HHB12029</name>
    <dbReference type="NCBI Taxonomy" id="1314781"/>
    <lineage>
        <taxon>Eukaryota</taxon>
        <taxon>Fungi</taxon>
        <taxon>Dikarya</taxon>
        <taxon>Basidiomycota</taxon>
        <taxon>Agaricomycotina</taxon>
        <taxon>Agaricomycetes</taxon>
        <taxon>Auriculariales</taxon>
        <taxon>Exidiaceae</taxon>
        <taxon>Exidia</taxon>
    </lineage>
</organism>
<dbReference type="AlphaFoldDB" id="A0A165M5U8"/>
<sequence length="149" mass="16251">MMREANAGGSCRRGSRRPRVSRRMGSQAFEDNDAELFVSRHAQSFLRVSAEVSWQGSAYTGAVRCRMSCSPSAVTARTGRRSERTTQRWREACHAQRCGAEHAKLIGGPLRLLDASVAAKTKSGYRERRAVGGSFDSGVALAADTREDA</sequence>
<evidence type="ECO:0000313" key="3">
    <source>
        <dbReference type="Proteomes" id="UP000077266"/>
    </source>
</evidence>
<evidence type="ECO:0000313" key="2">
    <source>
        <dbReference type="EMBL" id="KZV98808.1"/>
    </source>
</evidence>
<keyword evidence="3" id="KW-1185">Reference proteome</keyword>
<evidence type="ECO:0000256" key="1">
    <source>
        <dbReference type="SAM" id="MobiDB-lite"/>
    </source>
</evidence>
<proteinExistence type="predicted"/>
<feature type="region of interest" description="Disordered" evidence="1">
    <location>
        <begin position="1"/>
        <end position="26"/>
    </location>
</feature>